<proteinExistence type="predicted"/>
<dbReference type="EMBL" id="CP066701">
    <property type="protein sequence ID" value="QQX23574.1"/>
    <property type="molecule type" value="Genomic_DNA"/>
</dbReference>
<reference evidence="1 2" key="1">
    <citation type="submission" date="2020-12" db="EMBL/GenBank/DDBJ databases">
        <title>Taxonomic evaluation of the Bacillus sporothermodurans group of bacteria based on whole genome sequences.</title>
        <authorList>
            <person name="Fiedler G."/>
            <person name="Herbstmann A.-D."/>
            <person name="Doll E."/>
            <person name="Wenning M."/>
            <person name="Brinks E."/>
            <person name="Kabisch J."/>
            <person name="Breitenwieser F."/>
            <person name="Lappann M."/>
            <person name="Boehnlein C."/>
            <person name="Franz C."/>
        </authorList>
    </citation>
    <scope>NUCLEOTIDE SEQUENCE [LARGE SCALE GENOMIC DNA]</scope>
    <source>
        <strain evidence="1 2">DSM 10599</strain>
    </source>
</reference>
<protein>
    <submittedName>
        <fullName evidence="1">Uncharacterized protein</fullName>
    </submittedName>
</protein>
<dbReference type="RefSeq" id="WP_107919938.1">
    <property type="nucleotide sequence ID" value="NZ_CP066701.1"/>
</dbReference>
<gene>
    <name evidence="1" type="ORF">JGZ69_11520</name>
</gene>
<evidence type="ECO:0000313" key="2">
    <source>
        <dbReference type="Proteomes" id="UP000595512"/>
    </source>
</evidence>
<evidence type="ECO:0000313" key="1">
    <source>
        <dbReference type="EMBL" id="QQX23574.1"/>
    </source>
</evidence>
<dbReference type="KEGG" id="hspo:JGZ69_11520"/>
<organism evidence="1 2">
    <name type="scientific">Heyndrickxia sporothermodurans</name>
    <dbReference type="NCBI Taxonomy" id="46224"/>
    <lineage>
        <taxon>Bacteria</taxon>
        <taxon>Bacillati</taxon>
        <taxon>Bacillota</taxon>
        <taxon>Bacilli</taxon>
        <taxon>Bacillales</taxon>
        <taxon>Bacillaceae</taxon>
        <taxon>Heyndrickxia</taxon>
    </lineage>
</organism>
<name>A0AB37H5E3_9BACI</name>
<dbReference type="AlphaFoldDB" id="A0AB37H5E3"/>
<sequence length="257" mass="29106">MARAEALQPIYDDKVKGILKLLREGFSREEVAEQYRYSGYRSMESFMRRKNFVWDKQKGNYVPADALKASLETMVNFPSDRVRRIVMELNKEGADLKEVALKVGFENHLEMARYMKSKGFEWSQEAGNYLSTSSKVPKGEESVANASSDASLEGSLSIGNSGVEQFLPLLEWLASNKEGLQSLLGASVASGQIPRFTLPGLFVTKSVHMTNTLDQMVRDFSKEKNINQREIFEVALIEFFQKYGYAREVETLIQQNA</sequence>
<dbReference type="Proteomes" id="UP000595512">
    <property type="component" value="Chromosome"/>
</dbReference>
<accession>A0AB37H5E3</accession>